<feature type="region of interest" description="N-terminal hotdog fold" evidence="6">
    <location>
        <begin position="875"/>
        <end position="997"/>
    </location>
</feature>
<organism evidence="10 11">
    <name type="scientific">Ceutorhynchus assimilis</name>
    <name type="common">cabbage seed weevil</name>
    <dbReference type="NCBI Taxonomy" id="467358"/>
    <lineage>
        <taxon>Eukaryota</taxon>
        <taxon>Metazoa</taxon>
        <taxon>Ecdysozoa</taxon>
        <taxon>Arthropoda</taxon>
        <taxon>Hexapoda</taxon>
        <taxon>Insecta</taxon>
        <taxon>Pterygota</taxon>
        <taxon>Neoptera</taxon>
        <taxon>Endopterygota</taxon>
        <taxon>Coleoptera</taxon>
        <taxon>Polyphaga</taxon>
        <taxon>Cucujiformia</taxon>
        <taxon>Curculionidae</taxon>
        <taxon>Ceutorhynchinae</taxon>
        <taxon>Ceutorhynchus</taxon>
    </lineage>
</organism>
<dbReference type="SUPFAM" id="SSF50129">
    <property type="entry name" value="GroES-like"/>
    <property type="match status" value="1"/>
</dbReference>
<reference evidence="10" key="1">
    <citation type="submission" date="2022-01" db="EMBL/GenBank/DDBJ databases">
        <authorList>
            <person name="King R."/>
        </authorList>
    </citation>
    <scope>NUCLEOTIDE SEQUENCE</scope>
</reference>
<dbReference type="Pfam" id="PF16197">
    <property type="entry name" value="KAsynt_C_assoc"/>
    <property type="match status" value="1"/>
</dbReference>
<dbReference type="InterPro" id="IPR014031">
    <property type="entry name" value="Ketoacyl_synth_C"/>
</dbReference>
<dbReference type="Gene3D" id="3.90.180.10">
    <property type="entry name" value="Medium-chain alcohol dehydrogenases, catalytic domain"/>
    <property type="match status" value="1"/>
</dbReference>
<keyword evidence="11" id="KW-1185">Reference proteome</keyword>
<dbReference type="Gene3D" id="1.10.1200.10">
    <property type="entry name" value="ACP-like"/>
    <property type="match status" value="1"/>
</dbReference>
<dbReference type="SMART" id="SM00823">
    <property type="entry name" value="PKS_PP"/>
    <property type="match status" value="1"/>
</dbReference>
<dbReference type="InterPro" id="IPR057326">
    <property type="entry name" value="KR_dom"/>
</dbReference>
<dbReference type="SMART" id="SM00822">
    <property type="entry name" value="PKS_KR"/>
    <property type="match status" value="1"/>
</dbReference>
<dbReference type="InterPro" id="IPR032821">
    <property type="entry name" value="PKS_assoc"/>
</dbReference>
<evidence type="ECO:0000259" key="8">
    <source>
        <dbReference type="PROSITE" id="PS52004"/>
    </source>
</evidence>
<dbReference type="InterPro" id="IPR013968">
    <property type="entry name" value="PKS_KR"/>
</dbReference>
<evidence type="ECO:0000256" key="4">
    <source>
        <dbReference type="ARBA" id="ARBA00022679"/>
    </source>
</evidence>
<dbReference type="GO" id="GO:0016491">
    <property type="term" value="F:oxidoreductase activity"/>
    <property type="evidence" value="ECO:0007669"/>
    <property type="project" value="InterPro"/>
</dbReference>
<dbReference type="PROSITE" id="PS52004">
    <property type="entry name" value="KS3_2"/>
    <property type="match status" value="1"/>
</dbReference>
<evidence type="ECO:0000259" key="7">
    <source>
        <dbReference type="PROSITE" id="PS50075"/>
    </source>
</evidence>
<dbReference type="OrthoDB" id="329835at2759"/>
<dbReference type="GO" id="GO:0004315">
    <property type="term" value="F:3-oxoacyl-[acyl-carrier-protein] synthase activity"/>
    <property type="evidence" value="ECO:0007669"/>
    <property type="project" value="InterPro"/>
</dbReference>
<dbReference type="PROSITE" id="PS00606">
    <property type="entry name" value="KS3_1"/>
    <property type="match status" value="1"/>
</dbReference>
<dbReference type="Proteomes" id="UP001152799">
    <property type="component" value="Chromosome 6"/>
</dbReference>
<gene>
    <name evidence="10" type="ORF">CEUTPL_LOCUS10792</name>
</gene>
<sequence>MKAMYRRRFCFPDFSCICLALKIMSAVPWLRLKSHCVSGRFCSTVGIGRLDKVLANIFSATTKWRYLSVVFSLSLVSLFKNDNNGGFSKIDLIMMRETPETNNLENDPSVRFGKILAHPPPGEEVIISGISGNFPLSDNMDEFKYNLDNKIEMITIGDKVHPEIPPGVGKLKDPTRFDTGFFEVHKRHALTLSAMSKIIMEKCVEAIFDAGLHPSDLEGTNTGVFLGVCFSESEFYWYLVQQEKDANTIIGNHRSVFAHRVSHFLKLKGPSFSVDTACSSGAYALESAFKAIRMGECDATLVIGANMILAGGATLQFARLGVLSSDGHCRPFDAAGTGYVRSEAIVSVLLQKSKDCKRIYAKLLHAKTNCDGYKEEGITYPSGVAQYNLLKEMYSESGVNPLDMSYIEAHGTGTIVGDPEELNSVDAFFCKERKTPLLVGSVKSSIGHSEPVSILCSLAKVILAFETDIISPNINYKCPRETIPGITQGRLEVVVENTPFRDKNGLVGVSSFGFGGGNAHAILKQNPKLKIRKRDDALPRLVCLSGRTEKAVNVLLEDVAQKFDDEHIGLIHNIFRKPIKNHTYRGYIIVSSKGLHKKSIAAFNPSKSNLHISFGGIFCQPSSLLENLLSLNLFNNFKIKLKNFFSKKKLDLDAIVSNSNHSNFTLFLVDLLTQLTLTELLKQLDIDNCMSIFEESFGKFSSAYYQNWISLEQFLECTYAIAKVTEKVEVYKKSKGFSEEALKKFKCNILEELEKNLPSPKLVNGFHGSHVQTACPEYFLEAIFSSQIKNNKRSPSKNCLILEIGQSIASQANRCQILNLSSQTDLVGLLEILGRLYMHGLQPQVQKLYNKVEFPVSRGTPMISSKIKWKHEVEHFIPSFDCNLRKSEVMVFKIGLHEEEWASLDGHIIDGRNLFPATGYLYLAWTVLTQLSSKDLSNFKVVFENCRFLRACTLSKPSSGNCLELHVMIQRQSGNFEITEGEVPVVTGRIRMDDNQDHILPSSIIMNNFKDIEVLSSRDIYKELRLRGYNYKGLYKGITASNKWATQGKIKWAENWIAFMDNMLQMKILGEDTRLLFVPTSIAKLTINPVLHLEYVEALRLANEEDVPVEVNYDSEIICSGGIQIQGLLASSIPRRKIVAMPVLEKYLFIPNKANLAKTEAIRVFMQIALENNCGHKVKAVELLDEATENAAPLAPIIEEALGDQPLIQSDIIILSKEDLELSVKVEDKKLQEQNECTVVIGSKLLSRSGILQDALKATKEDGYILTRERLAVDTSAINVPNLEVLHVSVTLEEKLVFLKKKSVTSKTKVFINVSQKTKKHEWLEKLKEAVRKDVDVVTWCQDEPLNGVIGLVNCIRREPECNSVRSLFIVDKAPAFNPDLPFYRTQLDKNLAVNVYRDGCWGTYRHLILNDIEEVESEHCYANSTVRGDLSSIKWIEGPLRKQMKITAKEALVEIFYSSLNFRDIMTASGRINVDVITKDRREQECVQGFEFSGKTLSGRRVMGMLAQGTLATLVKADNSLTWEVPPKWSLKKAATVPVVYGTCLYALVVVGKIRNCDSVLIHSGTGGIGQAAINLCLNMGCTVFTTVGTEEKRNFIRRQYPQINGNHIGNSRDLSFEQMIKKETNGRGVDIILNSLAEDKLLASVRCLAKNGRFLEIGKFDLANNNALGLVAFETGGSYHGVMLDKLFNETDTVKLELKELVQKYIDLGAVKPLKPTVFEKHDVEHAFRFMTTGRHMGKVLVEIRKEEAVKHEEKFKGLARYFCDSTKTYVICGGLGGFGLELADWLVLRGAKNLVLTSRKGVTTGYQNYRISLWKSYGCNIRISTQDITKNIGCETLIREANSLAPVAAVFNLAVVLRDALLSNQTAEAFEESFGPKACATDYLDQATRAMCPELRNFVVFSSVSCGRGNAGQTNYGMSNSVMERICEERRKSGFPALAIQWGAIGDVGLVAEMQEDHMELEIGGTLQQSIANCLQVMDILLRQNEAAILSSMVVAEKKSSSLSASIVDVVCEILGIRDVKSVSIQSTLAELGMDSMTGVEVKQTLEREFNIFLSPTEMRSITLARIQEFQEKGCSVSESDSASNDIVDWANILKDLIKVEQQKSSIVKLKSLNSPKDTKVLPKILAFPGIEGVCEILQNLTEQLEVEAFGVNYIIETQQNSIPKMAEVLLPEIKQFLQTHKSFHILAHSVGCNIALEVLSKLEKLGYLGSIIFIDGSPEFLKKLINLTTGSGSSEVLENIVVANILKMQLNDLDTKKIMENICKCSSLDEKLRLLAANFKFDQRLTEPFIINITKAALQRMNACTTYIPSCGKLKSKIHLYKPTAVSVSFDKQDYDIQQYFEEVVEVKVFDGTHTTILKNKELAEDIMKIFN</sequence>
<dbReference type="SMART" id="SM00825">
    <property type="entry name" value="PKS_KS"/>
    <property type="match status" value="1"/>
</dbReference>
<protein>
    <recommendedName>
        <fullName evidence="1">oleoyl-[acyl-carrier-protein] hydrolase</fullName>
        <ecNumber evidence="1">3.1.2.14</ecNumber>
    </recommendedName>
</protein>
<dbReference type="CDD" id="cd00833">
    <property type="entry name" value="PKS"/>
    <property type="match status" value="1"/>
</dbReference>
<dbReference type="Gene3D" id="3.40.50.1820">
    <property type="entry name" value="alpha/beta hydrolase"/>
    <property type="match status" value="1"/>
</dbReference>
<dbReference type="InterPro" id="IPR049900">
    <property type="entry name" value="PKS_mFAS_DH"/>
</dbReference>
<feature type="active site" description="Proton donor; for dehydratase activity" evidence="6">
    <location>
        <position position="1061"/>
    </location>
</feature>
<dbReference type="InterPro" id="IPR018201">
    <property type="entry name" value="Ketoacyl_synth_AS"/>
</dbReference>
<dbReference type="Pfam" id="PF08659">
    <property type="entry name" value="KR"/>
    <property type="match status" value="1"/>
</dbReference>
<dbReference type="Pfam" id="PF00975">
    <property type="entry name" value="Thioesterase"/>
    <property type="match status" value="1"/>
</dbReference>
<dbReference type="PANTHER" id="PTHR43775">
    <property type="entry name" value="FATTY ACID SYNTHASE"/>
    <property type="match status" value="1"/>
</dbReference>
<dbReference type="Gene3D" id="3.30.70.3290">
    <property type="match status" value="2"/>
</dbReference>
<dbReference type="InterPro" id="IPR020841">
    <property type="entry name" value="PKS_Beta-ketoAc_synthase_dom"/>
</dbReference>
<dbReference type="EC" id="3.1.2.14" evidence="1"/>
<feature type="domain" description="Carrier" evidence="7">
    <location>
        <begin position="2004"/>
        <end position="2081"/>
    </location>
</feature>
<dbReference type="SMART" id="SM00829">
    <property type="entry name" value="PKS_ER"/>
    <property type="match status" value="1"/>
</dbReference>
<dbReference type="InterPro" id="IPR029058">
    <property type="entry name" value="AB_hydrolase_fold"/>
</dbReference>
<dbReference type="SUPFAM" id="SSF53474">
    <property type="entry name" value="alpha/beta-Hydrolases"/>
    <property type="match status" value="1"/>
</dbReference>
<dbReference type="GO" id="GO:0016297">
    <property type="term" value="F:fatty acyl-[ACP] hydrolase activity"/>
    <property type="evidence" value="ECO:0007669"/>
    <property type="project" value="UniProtKB-EC"/>
</dbReference>
<dbReference type="InterPro" id="IPR009081">
    <property type="entry name" value="PP-bd_ACP"/>
</dbReference>
<dbReference type="Gene3D" id="3.10.129.110">
    <property type="entry name" value="Polyketide synthase dehydratase"/>
    <property type="match status" value="1"/>
</dbReference>
<dbReference type="CDD" id="cd08954">
    <property type="entry name" value="KR_1_FAS_SDR_x"/>
    <property type="match status" value="1"/>
</dbReference>
<dbReference type="InterPro" id="IPR011032">
    <property type="entry name" value="GroES-like_sf"/>
</dbReference>
<evidence type="ECO:0000256" key="6">
    <source>
        <dbReference type="PROSITE-ProRule" id="PRU01363"/>
    </source>
</evidence>
<dbReference type="InterPro" id="IPR050091">
    <property type="entry name" value="PKS_NRPS_Biosynth_Enz"/>
</dbReference>
<feature type="active site" description="Proton acceptor; for dehydratase activity" evidence="6">
    <location>
        <position position="907"/>
    </location>
</feature>
<dbReference type="EMBL" id="OU892282">
    <property type="protein sequence ID" value="CAG9770337.1"/>
    <property type="molecule type" value="Genomic_DNA"/>
</dbReference>
<keyword evidence="2" id="KW-0596">Phosphopantetheine</keyword>
<keyword evidence="4" id="KW-0808">Transferase</keyword>
<dbReference type="InterPro" id="IPR014030">
    <property type="entry name" value="Ketoacyl_synth_N"/>
</dbReference>
<dbReference type="Pfam" id="PF00109">
    <property type="entry name" value="ketoacyl-synt"/>
    <property type="match status" value="1"/>
</dbReference>
<dbReference type="InterPro" id="IPR042104">
    <property type="entry name" value="PKS_dehydratase_sf"/>
</dbReference>
<dbReference type="Pfam" id="PF00550">
    <property type="entry name" value="PP-binding"/>
    <property type="match status" value="1"/>
</dbReference>
<dbReference type="PANTHER" id="PTHR43775:SF23">
    <property type="entry name" value="FATTY ACID SYNTHASE 3"/>
    <property type="match status" value="1"/>
</dbReference>
<dbReference type="PROSITE" id="PS50075">
    <property type="entry name" value="CARRIER"/>
    <property type="match status" value="1"/>
</dbReference>
<keyword evidence="5" id="KW-0511">Multifunctional enzyme</keyword>
<dbReference type="GO" id="GO:0006633">
    <property type="term" value="P:fatty acid biosynthetic process"/>
    <property type="evidence" value="ECO:0007669"/>
    <property type="project" value="InterPro"/>
</dbReference>
<dbReference type="Gene3D" id="3.40.47.10">
    <property type="match status" value="1"/>
</dbReference>
<proteinExistence type="predicted"/>
<dbReference type="InterPro" id="IPR036291">
    <property type="entry name" value="NAD(P)-bd_dom_sf"/>
</dbReference>
<evidence type="ECO:0000256" key="5">
    <source>
        <dbReference type="ARBA" id="ARBA00023268"/>
    </source>
</evidence>
<dbReference type="InterPro" id="IPR001031">
    <property type="entry name" value="Thioesterase"/>
</dbReference>
<keyword evidence="3" id="KW-0597">Phosphoprotein</keyword>
<evidence type="ECO:0000313" key="10">
    <source>
        <dbReference type="EMBL" id="CAG9770337.1"/>
    </source>
</evidence>
<dbReference type="GO" id="GO:0031177">
    <property type="term" value="F:phosphopantetheine binding"/>
    <property type="evidence" value="ECO:0007669"/>
    <property type="project" value="InterPro"/>
</dbReference>
<evidence type="ECO:0000256" key="2">
    <source>
        <dbReference type="ARBA" id="ARBA00022450"/>
    </source>
</evidence>
<dbReference type="Gene3D" id="3.40.50.720">
    <property type="entry name" value="NAD(P)-binding Rossmann-like Domain"/>
    <property type="match status" value="1"/>
</dbReference>
<dbReference type="Pfam" id="PF02801">
    <property type="entry name" value="Ketoacyl-synt_C"/>
    <property type="match status" value="1"/>
</dbReference>
<dbReference type="SUPFAM" id="SSF47336">
    <property type="entry name" value="ACP-like"/>
    <property type="match status" value="1"/>
</dbReference>
<accession>A0A9N9MWW8</accession>
<evidence type="ECO:0000259" key="9">
    <source>
        <dbReference type="PROSITE" id="PS52019"/>
    </source>
</evidence>
<dbReference type="InterPro" id="IPR016039">
    <property type="entry name" value="Thiolase-like"/>
</dbReference>
<dbReference type="InterPro" id="IPR036736">
    <property type="entry name" value="ACP-like_sf"/>
</dbReference>
<feature type="domain" description="Ketosynthase family 3 (KS3)" evidence="8">
    <location>
        <begin position="122"/>
        <end position="525"/>
    </location>
</feature>
<evidence type="ECO:0000256" key="3">
    <source>
        <dbReference type="ARBA" id="ARBA00022553"/>
    </source>
</evidence>
<name>A0A9N9MWW8_9CUCU</name>
<dbReference type="CDD" id="cd05195">
    <property type="entry name" value="enoyl_red"/>
    <property type="match status" value="1"/>
</dbReference>
<dbReference type="FunFam" id="3.40.50.720:FF:000209">
    <property type="entry name" value="Polyketide synthase Pks12"/>
    <property type="match status" value="1"/>
</dbReference>
<dbReference type="InterPro" id="IPR020806">
    <property type="entry name" value="PKS_PP-bd"/>
</dbReference>
<feature type="region of interest" description="C-terminal hotdog fold" evidence="6">
    <location>
        <begin position="1010"/>
        <end position="1139"/>
    </location>
</feature>
<evidence type="ECO:0000313" key="11">
    <source>
        <dbReference type="Proteomes" id="UP001152799"/>
    </source>
</evidence>
<dbReference type="PROSITE" id="PS52019">
    <property type="entry name" value="PKS_MFAS_DH"/>
    <property type="match status" value="1"/>
</dbReference>
<dbReference type="GO" id="GO:0004312">
    <property type="term" value="F:fatty acid synthase activity"/>
    <property type="evidence" value="ECO:0007669"/>
    <property type="project" value="TreeGrafter"/>
</dbReference>
<dbReference type="Pfam" id="PF13602">
    <property type="entry name" value="ADH_zinc_N_2"/>
    <property type="match status" value="1"/>
</dbReference>
<dbReference type="InterPro" id="IPR020843">
    <property type="entry name" value="ER"/>
</dbReference>
<dbReference type="InterPro" id="IPR049391">
    <property type="entry name" value="FAS_pseudo-KR"/>
</dbReference>
<dbReference type="SUPFAM" id="SSF51735">
    <property type="entry name" value="NAD(P)-binding Rossmann-fold domains"/>
    <property type="match status" value="2"/>
</dbReference>
<feature type="domain" description="PKS/mFAS DH" evidence="9">
    <location>
        <begin position="875"/>
        <end position="1139"/>
    </location>
</feature>
<evidence type="ECO:0000256" key="1">
    <source>
        <dbReference type="ARBA" id="ARBA00012480"/>
    </source>
</evidence>
<dbReference type="SUPFAM" id="SSF53901">
    <property type="entry name" value="Thiolase-like"/>
    <property type="match status" value="1"/>
</dbReference>
<dbReference type="Pfam" id="PF21149">
    <property type="entry name" value="FAS_pseudo-KR"/>
    <property type="match status" value="1"/>
</dbReference>